<evidence type="ECO:0000313" key="2">
    <source>
        <dbReference type="EMBL" id="CAG5011833.1"/>
    </source>
</evidence>
<dbReference type="Proteomes" id="UP000680038">
    <property type="component" value="Unassembled WGS sequence"/>
</dbReference>
<gene>
    <name evidence="2" type="ORF">DYBT9275_05035</name>
</gene>
<accession>A0A916JHP1</accession>
<feature type="signal peptide" evidence="1">
    <location>
        <begin position="1"/>
        <end position="18"/>
    </location>
</feature>
<evidence type="ECO:0000256" key="1">
    <source>
        <dbReference type="SAM" id="SignalP"/>
    </source>
</evidence>
<dbReference type="InterPro" id="IPR038670">
    <property type="entry name" value="HslJ-like_sf"/>
</dbReference>
<dbReference type="Gene3D" id="2.40.128.270">
    <property type="match status" value="1"/>
</dbReference>
<feature type="chain" id="PRO_5037962088" description="DUF306 domain-containing protein" evidence="1">
    <location>
        <begin position="19"/>
        <end position="154"/>
    </location>
</feature>
<keyword evidence="1" id="KW-0732">Signal</keyword>
<reference evidence="2" key="1">
    <citation type="submission" date="2021-04" db="EMBL/GenBank/DDBJ databases">
        <authorList>
            <person name="Rodrigo-Torres L."/>
            <person name="Arahal R. D."/>
            <person name="Lucena T."/>
        </authorList>
    </citation>
    <scope>NUCLEOTIDE SEQUENCE</scope>
    <source>
        <strain evidence="2">CECT 9275</strain>
    </source>
</reference>
<name>A0A916JHP1_9BACT</name>
<dbReference type="AlphaFoldDB" id="A0A916JHP1"/>
<dbReference type="RefSeq" id="WP_215241296.1">
    <property type="nucleotide sequence ID" value="NZ_CAJRAF010000002.1"/>
</dbReference>
<sequence>MKNLVSVLSMFLVFGLTAFQCEREKNCCVPPICSEKNTLTGTWQLEYYENRSNGEKEYNPESDRQGVVYTFTDNNKEGKIEGHTAVNTISGSYKLSDGCTLEITAFGGTKVGEPGWSNKAWLSASEKYFYQITGTRLRIGTFSGSTQMVFQLVK</sequence>
<comment type="caution">
    <text evidence="2">The sequence shown here is derived from an EMBL/GenBank/DDBJ whole genome shotgun (WGS) entry which is preliminary data.</text>
</comment>
<proteinExistence type="predicted"/>
<dbReference type="EMBL" id="CAJRAF010000002">
    <property type="protein sequence ID" value="CAG5011833.1"/>
    <property type="molecule type" value="Genomic_DNA"/>
</dbReference>
<organism evidence="2 3">
    <name type="scientific">Dyadobacter helix</name>
    <dbReference type="NCBI Taxonomy" id="2822344"/>
    <lineage>
        <taxon>Bacteria</taxon>
        <taxon>Pseudomonadati</taxon>
        <taxon>Bacteroidota</taxon>
        <taxon>Cytophagia</taxon>
        <taxon>Cytophagales</taxon>
        <taxon>Spirosomataceae</taxon>
        <taxon>Dyadobacter</taxon>
    </lineage>
</organism>
<evidence type="ECO:0008006" key="4">
    <source>
        <dbReference type="Google" id="ProtNLM"/>
    </source>
</evidence>
<evidence type="ECO:0000313" key="3">
    <source>
        <dbReference type="Proteomes" id="UP000680038"/>
    </source>
</evidence>
<protein>
    <recommendedName>
        <fullName evidence="4">DUF306 domain-containing protein</fullName>
    </recommendedName>
</protein>
<keyword evidence="3" id="KW-1185">Reference proteome</keyword>